<feature type="signal peptide" evidence="1">
    <location>
        <begin position="1"/>
        <end position="26"/>
    </location>
</feature>
<feature type="chain" id="PRO_5012449082" evidence="1">
    <location>
        <begin position="27"/>
        <end position="187"/>
    </location>
</feature>
<gene>
    <name evidence="2" type="ORF">CK503_11095</name>
</gene>
<dbReference type="AlphaFoldDB" id="A0A2A2GA11"/>
<proteinExistence type="predicted"/>
<evidence type="ECO:0000256" key="1">
    <source>
        <dbReference type="SAM" id="SignalP"/>
    </source>
</evidence>
<dbReference type="InterPro" id="IPR011250">
    <property type="entry name" value="OMP/PagP_B-barrel"/>
</dbReference>
<keyword evidence="3" id="KW-1185">Reference proteome</keyword>
<reference evidence="2 3" key="1">
    <citation type="submission" date="2017-08" db="EMBL/GenBank/DDBJ databases">
        <title>Aliifodinibius alkalisoli sp. nov., isolated from saline alkaline soil.</title>
        <authorList>
            <person name="Liu D."/>
            <person name="Zhang G."/>
        </authorList>
    </citation>
    <scope>NUCLEOTIDE SEQUENCE [LARGE SCALE GENOMIC DNA]</scope>
    <source>
        <strain evidence="2 3">WN023</strain>
    </source>
</reference>
<protein>
    <submittedName>
        <fullName evidence="2">Uncharacterized protein</fullName>
    </submittedName>
</protein>
<organism evidence="2 3">
    <name type="scientific">Fodinibius salipaludis</name>
    <dbReference type="NCBI Taxonomy" id="2032627"/>
    <lineage>
        <taxon>Bacteria</taxon>
        <taxon>Pseudomonadati</taxon>
        <taxon>Balneolota</taxon>
        <taxon>Balneolia</taxon>
        <taxon>Balneolales</taxon>
        <taxon>Balneolaceae</taxon>
        <taxon>Fodinibius</taxon>
    </lineage>
</organism>
<evidence type="ECO:0000313" key="2">
    <source>
        <dbReference type="EMBL" id="PAU93689.1"/>
    </source>
</evidence>
<name>A0A2A2GA11_9BACT</name>
<dbReference type="RefSeq" id="WP_095606880.1">
    <property type="nucleotide sequence ID" value="NZ_NSKE01000007.1"/>
</dbReference>
<keyword evidence="1" id="KW-0732">Signal</keyword>
<comment type="caution">
    <text evidence="2">The sequence shown here is derived from an EMBL/GenBank/DDBJ whole genome shotgun (WGS) entry which is preliminary data.</text>
</comment>
<dbReference type="OrthoDB" id="1524249at2"/>
<sequence length="187" mass="20505">MKVKRILAVLATFALMFSMIPEKASAQWSLGASYEIRDEDPQNGFGVRLEREILNKIPVVNFKLRGHFSYFSEDNYVGENQATYGQIENYDYGLAAVGGIPLGLLSPYVGTGLGSTTTDLQNPEGAFEEGSESSVFWNGFVGAEVSPVPALKPFVEYRFQSAESFDELENSVSTSNGRLIFGVSLSF</sequence>
<evidence type="ECO:0000313" key="3">
    <source>
        <dbReference type="Proteomes" id="UP000218831"/>
    </source>
</evidence>
<accession>A0A2A2GA11</accession>
<dbReference type="EMBL" id="NSKE01000007">
    <property type="protein sequence ID" value="PAU93689.1"/>
    <property type="molecule type" value="Genomic_DNA"/>
</dbReference>
<dbReference type="Proteomes" id="UP000218831">
    <property type="component" value="Unassembled WGS sequence"/>
</dbReference>
<dbReference type="SUPFAM" id="SSF56925">
    <property type="entry name" value="OMPA-like"/>
    <property type="match status" value="1"/>
</dbReference>
<dbReference type="Gene3D" id="2.40.160.20">
    <property type="match status" value="1"/>
</dbReference>